<proteinExistence type="predicted"/>
<dbReference type="Proteomes" id="UP000007886">
    <property type="component" value="Chromosome"/>
</dbReference>
<protein>
    <submittedName>
        <fullName evidence="1">Uncharacterized protein</fullName>
    </submittedName>
</protein>
<evidence type="ECO:0000313" key="2">
    <source>
        <dbReference type="Proteomes" id="UP000007886"/>
    </source>
</evidence>
<accession>A0AAI8MIX9</accession>
<keyword evidence="2" id="KW-1185">Reference proteome</keyword>
<gene>
    <name evidence="1" type="ORF">S23_61520</name>
</gene>
<dbReference type="EMBL" id="AP012279">
    <property type="protein sequence ID" value="BAL79340.1"/>
    <property type="molecule type" value="Genomic_DNA"/>
</dbReference>
<reference evidence="1 2" key="1">
    <citation type="journal article" date="2012" name="Microbes Environ.">
        <title>Complete genome sequence of Bradyrhizobium sp. S23321: insights into symbiosis evolution in soil oligotrophs.</title>
        <authorList>
            <person name="Okubo T."/>
            <person name="Tsukui T."/>
            <person name="Maita H."/>
            <person name="Okamoto S."/>
            <person name="Oshima K."/>
            <person name="Fujisawa T."/>
            <person name="Saito A."/>
            <person name="Futamata H."/>
            <person name="Hattori R."/>
            <person name="Shimomura Y."/>
            <person name="Haruta S."/>
            <person name="Morimoto S."/>
            <person name="Wang Y."/>
            <person name="Sakai Y."/>
            <person name="Hattori M."/>
            <person name="Aizawa S."/>
            <person name="Nagashima K.V.P."/>
            <person name="Masuda S."/>
            <person name="Hattori T."/>
            <person name="Yamashita A."/>
            <person name="Bao Z."/>
            <person name="Hayatsu M."/>
            <person name="Kajiya-Kanegae H."/>
            <person name="Yoshinaga I."/>
            <person name="Sakamoto K."/>
            <person name="Toyota K."/>
            <person name="Nakao M."/>
            <person name="Kohara M."/>
            <person name="Anda M."/>
            <person name="Niwa R."/>
            <person name="Jung-Hwan P."/>
            <person name="Sameshima-Saito R."/>
            <person name="Tokuda S."/>
            <person name="Yamamoto S."/>
            <person name="Yamamoto S."/>
            <person name="Yokoyama T."/>
            <person name="Akutsu T."/>
            <person name="Nakamura Y."/>
            <person name="Nakahira-Yanaka Y."/>
            <person name="Takada Hoshino Y."/>
            <person name="Hirakawa H."/>
            <person name="Mitsui H."/>
            <person name="Terasawa K."/>
            <person name="Itakura M."/>
            <person name="Sato S."/>
            <person name="Ikeda-Ohtsubo W."/>
            <person name="Sakakura N."/>
            <person name="Kaminuma E."/>
            <person name="Minamisawa K."/>
        </authorList>
    </citation>
    <scope>NUCLEOTIDE SEQUENCE [LARGE SCALE GENOMIC DNA]</scope>
    <source>
        <strain evidence="1 2">S23321</strain>
    </source>
</reference>
<name>A0AAI8MIX9_9BRAD</name>
<evidence type="ECO:0000313" key="1">
    <source>
        <dbReference type="EMBL" id="BAL79340.1"/>
    </source>
</evidence>
<organism evidence="1 2">
    <name type="scientific">Bradyrhizobium cosmicum</name>
    <dbReference type="NCBI Taxonomy" id="1404864"/>
    <lineage>
        <taxon>Bacteria</taxon>
        <taxon>Pseudomonadati</taxon>
        <taxon>Pseudomonadota</taxon>
        <taxon>Alphaproteobacteria</taxon>
        <taxon>Hyphomicrobiales</taxon>
        <taxon>Nitrobacteraceae</taxon>
        <taxon>Bradyrhizobium</taxon>
    </lineage>
</organism>
<dbReference type="AlphaFoldDB" id="A0AAI8MIX9"/>
<sequence length="190" mass="21501">MGMADDPFAAAFVYNVNVGFRFMRNASDIIRTVSRHTLAYMLFSISELFRHYDEFDPLDLLIIHAILNANVIHVMNDPSLDERFSSIDAVEPDVIKQGVSRAALSRFLSLPLETVRRRVTALKRRKILAETKAGLIVTEQNMFKFGNNHELQKTNMLLLTKLLRDLKRAGINGPDDLRVAKSAASTRKAK</sequence>
<dbReference type="KEGG" id="brs:S23_61520"/>